<dbReference type="RefSeq" id="WP_125674718.1">
    <property type="nucleotide sequence ID" value="NZ_JBHTOI010000005.1"/>
</dbReference>
<protein>
    <submittedName>
        <fullName evidence="1">CD3072 family TudS-related putative desulfidase</fullName>
    </submittedName>
</protein>
<proteinExistence type="predicted"/>
<keyword evidence="2" id="KW-1185">Reference proteome</keyword>
<organism evidence="1 2">
    <name type="scientific">Companilactobacillus keshanensis</name>
    <dbReference type="NCBI Taxonomy" id="2486003"/>
    <lineage>
        <taxon>Bacteria</taxon>
        <taxon>Bacillati</taxon>
        <taxon>Bacillota</taxon>
        <taxon>Bacilli</taxon>
        <taxon>Lactobacillales</taxon>
        <taxon>Lactobacillaceae</taxon>
        <taxon>Companilactobacillus</taxon>
    </lineage>
</organism>
<evidence type="ECO:0000313" key="2">
    <source>
        <dbReference type="Proteomes" id="UP001597251"/>
    </source>
</evidence>
<sequence length="179" mass="20402">MKSILILSHCILNTASKVKTDESDLAEEYKLRSELLNKALDENIQLLQLPCPEFLLYGSHRWGHVRDQFDNPFYKDASKKMLDPFMMQIEEYASYPDEFNILGIVSVEGSPSCGYKLTCTSKKWCGEMGSDPDHISDIQNSLEMKEEPGMFMQVIQKELKKRAISVPILTMNEAVSLIS</sequence>
<comment type="caution">
    <text evidence="1">The sequence shown here is derived from an EMBL/GenBank/DDBJ whole genome shotgun (WGS) entry which is preliminary data.</text>
</comment>
<dbReference type="EMBL" id="JBHTOI010000005">
    <property type="protein sequence ID" value="MFD1417555.1"/>
    <property type="molecule type" value="Genomic_DNA"/>
</dbReference>
<gene>
    <name evidence="1" type="ORF">ACFQ42_02115</name>
</gene>
<dbReference type="NCBIfam" id="NF045597">
    <property type="entry name" value="TudS_rel_CD3072"/>
    <property type="match status" value="1"/>
</dbReference>
<dbReference type="Proteomes" id="UP001597251">
    <property type="component" value="Unassembled WGS sequence"/>
</dbReference>
<reference evidence="2" key="1">
    <citation type="journal article" date="2019" name="Int. J. Syst. Evol. Microbiol.">
        <title>The Global Catalogue of Microorganisms (GCM) 10K type strain sequencing project: providing services to taxonomists for standard genome sequencing and annotation.</title>
        <authorList>
            <consortium name="The Broad Institute Genomics Platform"/>
            <consortium name="The Broad Institute Genome Sequencing Center for Infectious Disease"/>
            <person name="Wu L."/>
            <person name="Ma J."/>
        </authorList>
    </citation>
    <scope>NUCLEOTIDE SEQUENCE [LARGE SCALE GENOMIC DNA]</scope>
    <source>
        <strain evidence="2">CCM 8936</strain>
    </source>
</reference>
<accession>A0ABW4BTS5</accession>
<name>A0ABW4BTS5_9LACO</name>
<dbReference type="InterPro" id="IPR054648">
    <property type="entry name" value="TudS-rel"/>
</dbReference>
<evidence type="ECO:0000313" key="1">
    <source>
        <dbReference type="EMBL" id="MFD1417555.1"/>
    </source>
</evidence>